<sequence length="343" mass="38171">MLNINSNIEGVVTKQVSSNQEMVDKFSELQDQLSNHLEDKISIVIDTIHNMNSIIGGVASKQVSNNQVMVGNFLNLDMMISNNLSDKLIDIGDTMFLMNSTLKDVIVKQDISNLEIMGKLSDLEDKQIDFFEDDFPDVNTTLNQMDVTLEAMVDKLDNINNITKQIEIKADGIENSASQKKIIQEDIRIKVASIEDKVIGAMNSKLDLLLNSVRCAGDGGVQIGNQCLYFNEEKLSWYDAKTACHAKQAQLALLKNQPDAVSKYAHANYGGGFWVGGSDAANEGSWKWLDGTPFDDQFPWTSGEPNNIGNEDCIVADNYGFYDRNCTDKIRYICEQVAPKCNL</sequence>
<dbReference type="PANTHER" id="PTHR22803">
    <property type="entry name" value="MANNOSE, PHOSPHOLIPASE, LECTIN RECEPTOR RELATED"/>
    <property type="match status" value="1"/>
</dbReference>
<dbReference type="AlphaFoldDB" id="A0AAV2RN60"/>
<name>A0AAV2RN60_MEGNR</name>
<dbReference type="Gene3D" id="3.10.100.10">
    <property type="entry name" value="Mannose-Binding Protein A, subunit A"/>
    <property type="match status" value="1"/>
</dbReference>
<dbReference type="CDD" id="cd00037">
    <property type="entry name" value="CLECT"/>
    <property type="match status" value="1"/>
</dbReference>
<protein>
    <recommendedName>
        <fullName evidence="1">C-type lectin domain-containing protein</fullName>
    </recommendedName>
</protein>
<reference evidence="2 3" key="1">
    <citation type="submission" date="2024-05" db="EMBL/GenBank/DDBJ databases">
        <authorList>
            <person name="Wallberg A."/>
        </authorList>
    </citation>
    <scope>NUCLEOTIDE SEQUENCE [LARGE SCALE GENOMIC DNA]</scope>
</reference>
<dbReference type="InterPro" id="IPR016187">
    <property type="entry name" value="CTDL_fold"/>
</dbReference>
<accession>A0AAV2RN60</accession>
<dbReference type="EMBL" id="CAXKWB010025633">
    <property type="protein sequence ID" value="CAL4128420.1"/>
    <property type="molecule type" value="Genomic_DNA"/>
</dbReference>
<evidence type="ECO:0000313" key="3">
    <source>
        <dbReference type="Proteomes" id="UP001497623"/>
    </source>
</evidence>
<dbReference type="Pfam" id="PF00059">
    <property type="entry name" value="Lectin_C"/>
    <property type="match status" value="1"/>
</dbReference>
<comment type="caution">
    <text evidence="2">The sequence shown here is derived from an EMBL/GenBank/DDBJ whole genome shotgun (WGS) entry which is preliminary data.</text>
</comment>
<dbReference type="InterPro" id="IPR001304">
    <property type="entry name" value="C-type_lectin-like"/>
</dbReference>
<feature type="domain" description="C-type lectin" evidence="1">
    <location>
        <begin position="223"/>
        <end position="335"/>
    </location>
</feature>
<dbReference type="PROSITE" id="PS50041">
    <property type="entry name" value="C_TYPE_LECTIN_2"/>
    <property type="match status" value="1"/>
</dbReference>
<organism evidence="2 3">
    <name type="scientific">Meganyctiphanes norvegica</name>
    <name type="common">Northern krill</name>
    <name type="synonym">Thysanopoda norvegica</name>
    <dbReference type="NCBI Taxonomy" id="48144"/>
    <lineage>
        <taxon>Eukaryota</taxon>
        <taxon>Metazoa</taxon>
        <taxon>Ecdysozoa</taxon>
        <taxon>Arthropoda</taxon>
        <taxon>Crustacea</taxon>
        <taxon>Multicrustacea</taxon>
        <taxon>Malacostraca</taxon>
        <taxon>Eumalacostraca</taxon>
        <taxon>Eucarida</taxon>
        <taxon>Euphausiacea</taxon>
        <taxon>Euphausiidae</taxon>
        <taxon>Meganyctiphanes</taxon>
    </lineage>
</organism>
<dbReference type="SUPFAM" id="SSF56436">
    <property type="entry name" value="C-type lectin-like"/>
    <property type="match status" value="1"/>
</dbReference>
<keyword evidence="3" id="KW-1185">Reference proteome</keyword>
<gene>
    <name evidence="2" type="ORF">MNOR_LOCUS26096</name>
</gene>
<evidence type="ECO:0000313" key="2">
    <source>
        <dbReference type="EMBL" id="CAL4128420.1"/>
    </source>
</evidence>
<dbReference type="Proteomes" id="UP001497623">
    <property type="component" value="Unassembled WGS sequence"/>
</dbReference>
<dbReference type="InterPro" id="IPR050111">
    <property type="entry name" value="C-type_lectin/snaclec_domain"/>
</dbReference>
<dbReference type="InterPro" id="IPR016186">
    <property type="entry name" value="C-type_lectin-like/link_sf"/>
</dbReference>
<dbReference type="SMART" id="SM00034">
    <property type="entry name" value="CLECT"/>
    <property type="match status" value="1"/>
</dbReference>
<proteinExistence type="predicted"/>
<evidence type="ECO:0000259" key="1">
    <source>
        <dbReference type="PROSITE" id="PS50041"/>
    </source>
</evidence>